<sequence length="181" mass="19959">MSKALIIIDIQNDYFKGGAMELQNPIAASENAKKVLEKFRKDHGEIIHIQHLAAAPEMGFFLPETKGAEIHENVAPKEGEKLITKFTPNSFAGTDLLEYLKSKDVNELVFAGMMTHMCIDATVRAAKDYGFECTVLGDACATRDLEINGNQVKASDVHHAFLAGLSFFYADIKNTEDYLGS</sequence>
<keyword evidence="4" id="KW-1185">Reference proteome</keyword>
<dbReference type="RefSeq" id="WP_039346309.1">
    <property type="nucleotide sequence ID" value="NZ_JSYK01000004.1"/>
</dbReference>
<dbReference type="Pfam" id="PF00857">
    <property type="entry name" value="Isochorismatase"/>
    <property type="match status" value="1"/>
</dbReference>
<evidence type="ECO:0000259" key="2">
    <source>
        <dbReference type="Pfam" id="PF00857"/>
    </source>
</evidence>
<accession>A0ABR4ZQN7</accession>
<dbReference type="CDD" id="cd01014">
    <property type="entry name" value="nicotinamidase_related"/>
    <property type="match status" value="1"/>
</dbReference>
<dbReference type="EMBL" id="JSYK01000004">
    <property type="protein sequence ID" value="KIA82609.1"/>
    <property type="molecule type" value="Genomic_DNA"/>
</dbReference>
<reference evidence="3 4" key="1">
    <citation type="submission" date="2014-10" db="EMBL/GenBank/DDBJ databases">
        <title>Kaistella solincola genome.</title>
        <authorList>
            <person name="Newman J.D."/>
        </authorList>
    </citation>
    <scope>NUCLEOTIDE SEQUENCE [LARGE SCALE GENOMIC DNA]</scope>
    <source>
        <strain evidence="3 4">DSM 22468</strain>
    </source>
</reference>
<organism evidence="3 4">
    <name type="scientific">Kaistella solincola</name>
    <dbReference type="NCBI Taxonomy" id="510955"/>
    <lineage>
        <taxon>Bacteria</taxon>
        <taxon>Pseudomonadati</taxon>
        <taxon>Bacteroidota</taxon>
        <taxon>Flavobacteriia</taxon>
        <taxon>Flavobacteriales</taxon>
        <taxon>Weeksellaceae</taxon>
        <taxon>Chryseobacterium group</taxon>
        <taxon>Kaistella</taxon>
    </lineage>
</organism>
<dbReference type="PANTHER" id="PTHR43540:SF1">
    <property type="entry name" value="ISOCHORISMATASE HYDROLASE"/>
    <property type="match status" value="1"/>
</dbReference>
<proteinExistence type="predicted"/>
<comment type="caution">
    <text evidence="3">The sequence shown here is derived from an EMBL/GenBank/DDBJ whole genome shotgun (WGS) entry which is preliminary data.</text>
</comment>
<feature type="domain" description="Isochorismatase-like" evidence="2">
    <location>
        <begin position="4"/>
        <end position="146"/>
    </location>
</feature>
<dbReference type="InterPro" id="IPR036380">
    <property type="entry name" value="Isochorismatase-like_sf"/>
</dbReference>
<protein>
    <submittedName>
        <fullName evidence="3">Isochorismatase</fullName>
    </submittedName>
</protein>
<evidence type="ECO:0000313" key="3">
    <source>
        <dbReference type="EMBL" id="KIA82609.1"/>
    </source>
</evidence>
<dbReference type="InterPro" id="IPR000868">
    <property type="entry name" value="Isochorismatase-like_dom"/>
</dbReference>
<keyword evidence="1" id="KW-0378">Hydrolase</keyword>
<evidence type="ECO:0000256" key="1">
    <source>
        <dbReference type="ARBA" id="ARBA00022801"/>
    </source>
</evidence>
<dbReference type="Proteomes" id="UP000031275">
    <property type="component" value="Unassembled WGS sequence"/>
</dbReference>
<dbReference type="SUPFAM" id="SSF52499">
    <property type="entry name" value="Isochorismatase-like hydrolases"/>
    <property type="match status" value="1"/>
</dbReference>
<evidence type="ECO:0000313" key="4">
    <source>
        <dbReference type="Proteomes" id="UP000031275"/>
    </source>
</evidence>
<gene>
    <name evidence="3" type="ORF">OA84_10690</name>
</gene>
<dbReference type="PANTHER" id="PTHR43540">
    <property type="entry name" value="PEROXYUREIDOACRYLATE/UREIDOACRYLATE AMIDOHYDROLASE-RELATED"/>
    <property type="match status" value="1"/>
</dbReference>
<name>A0ABR4ZQN7_9FLAO</name>
<dbReference type="Gene3D" id="3.40.50.850">
    <property type="entry name" value="Isochorismatase-like"/>
    <property type="match status" value="1"/>
</dbReference>
<dbReference type="InterPro" id="IPR050272">
    <property type="entry name" value="Isochorismatase-like_hydrls"/>
</dbReference>